<evidence type="ECO:0000256" key="1">
    <source>
        <dbReference type="SAM" id="Phobius"/>
    </source>
</evidence>
<keyword evidence="4" id="KW-1185">Reference proteome</keyword>
<keyword evidence="1" id="KW-0472">Membrane</keyword>
<dbReference type="AlphaFoldDB" id="A0A8A4ZFH3"/>
<dbReference type="EMBL" id="CP071868">
    <property type="protein sequence ID" value="QTE30045.1"/>
    <property type="molecule type" value="Genomic_DNA"/>
</dbReference>
<sequence length="153" mass="16466">MTMRRAQPLPRPGFRWRVRLRALCDGEFERGATTLEVVIIFPLLLLVITALIQGALWFHARSLALAAAEEGVVAARAYQARPDAGPTRAREFLNAHAGDVLASITVGARPAGRERVRVEVAGRTLSILPGIPGPLVSQAAEGPIERFTLAGEP</sequence>
<evidence type="ECO:0000313" key="4">
    <source>
        <dbReference type="Proteomes" id="UP000663937"/>
    </source>
</evidence>
<dbReference type="InterPro" id="IPR012495">
    <property type="entry name" value="TadE-like_dom"/>
</dbReference>
<organism evidence="3 4">
    <name type="scientific">Pengzhenrongella sicca</name>
    <dbReference type="NCBI Taxonomy" id="2819238"/>
    <lineage>
        <taxon>Bacteria</taxon>
        <taxon>Bacillati</taxon>
        <taxon>Actinomycetota</taxon>
        <taxon>Actinomycetes</taxon>
        <taxon>Micrococcales</taxon>
        <taxon>Pengzhenrongella</taxon>
    </lineage>
</organism>
<accession>A0A8A4ZFH3</accession>
<gene>
    <name evidence="3" type="ORF">J4E96_03200</name>
</gene>
<proteinExistence type="predicted"/>
<protein>
    <submittedName>
        <fullName evidence="3">Pilus assembly protein</fullName>
    </submittedName>
</protein>
<keyword evidence="1" id="KW-0812">Transmembrane</keyword>
<evidence type="ECO:0000259" key="2">
    <source>
        <dbReference type="Pfam" id="PF07811"/>
    </source>
</evidence>
<keyword evidence="1" id="KW-1133">Transmembrane helix</keyword>
<reference evidence="3" key="1">
    <citation type="submission" date="2021-03" db="EMBL/GenBank/DDBJ databases">
        <title>Pengzhenrongella sicca gen. nov., sp. nov., a new member of suborder Micrococcineae isolated from High-Arctic tundra soil.</title>
        <authorList>
            <person name="Peng F."/>
        </authorList>
    </citation>
    <scope>NUCLEOTIDE SEQUENCE</scope>
    <source>
        <strain evidence="3">LRZ-2</strain>
    </source>
</reference>
<name>A0A8A4ZFH3_9MICO</name>
<dbReference type="Proteomes" id="UP000663937">
    <property type="component" value="Chromosome"/>
</dbReference>
<dbReference type="KEGG" id="psic:J4E96_03200"/>
<feature type="domain" description="TadE-like" evidence="2">
    <location>
        <begin position="31"/>
        <end position="71"/>
    </location>
</feature>
<feature type="transmembrane region" description="Helical" evidence="1">
    <location>
        <begin position="37"/>
        <end position="58"/>
    </location>
</feature>
<dbReference type="Pfam" id="PF07811">
    <property type="entry name" value="TadE"/>
    <property type="match status" value="1"/>
</dbReference>
<evidence type="ECO:0000313" key="3">
    <source>
        <dbReference type="EMBL" id="QTE30045.1"/>
    </source>
</evidence>